<sequence>KSGIIIPPKLSRNLREPYNSFGMSRSSVSDEDTDAGEFSPPASPSPLFSSPESSIDQFHHSPRPIRGSRSLSSTMGARGSSSGAPRGMRFFDFDMPGNGEFTFEDKVLQTNALVKLSSKAIIGSSESMISGTDWTLSGKVCVRCESTSYYNVLLTMQPSTDHKNVQMTVCIQYCPSRTGRGSGMNTNIGQIKNCDVTMKFLGNFGVAFVKHIQVEKHGFCRGLNHSYGEEVTSATNSNFHPLEPMRVLCQTTEIPYGLHHPADFMEFIPVEVDISMQLKVMVGSSECEEKNTCENYSFRLLSKRKSSGSGCDMWTKKLRTDDSFADVTFKVGPDLSHDFKAHKCVLAARSPVFRAMFQADMKEKNSGEIELTDVDPSTMNSFLHLLYETEGQNIFCDPKVVLEVLEVAHKYQIQEIIDSCTQSLVSMTSDKFDIKTALDVFSVAHRFSISDLEFKALQSFMQNKDELASPAGKAAVRDFMKEQYELSPALLNGLFSN</sequence>
<dbReference type="SMART" id="SM00225">
    <property type="entry name" value="BTB"/>
    <property type="match status" value="1"/>
</dbReference>
<dbReference type="CDD" id="cd18186">
    <property type="entry name" value="BTB_POZ_ZBTB_KLHL-like"/>
    <property type="match status" value="1"/>
</dbReference>
<feature type="compositionally biased region" description="Low complexity" evidence="1">
    <location>
        <begin position="45"/>
        <end position="54"/>
    </location>
</feature>
<comment type="caution">
    <text evidence="3">The sequence shown here is derived from an EMBL/GenBank/DDBJ whole genome shotgun (WGS) entry which is preliminary data.</text>
</comment>
<dbReference type="Proteomes" id="UP000708208">
    <property type="component" value="Unassembled WGS sequence"/>
</dbReference>
<keyword evidence="4" id="KW-1185">Reference proteome</keyword>
<dbReference type="PROSITE" id="PS50097">
    <property type="entry name" value="BTB"/>
    <property type="match status" value="1"/>
</dbReference>
<feature type="region of interest" description="Disordered" evidence="1">
    <location>
        <begin position="1"/>
        <end position="87"/>
    </location>
</feature>
<dbReference type="InterPro" id="IPR000210">
    <property type="entry name" value="BTB/POZ_dom"/>
</dbReference>
<evidence type="ECO:0000256" key="1">
    <source>
        <dbReference type="SAM" id="MobiDB-lite"/>
    </source>
</evidence>
<evidence type="ECO:0000259" key="2">
    <source>
        <dbReference type="PROSITE" id="PS50097"/>
    </source>
</evidence>
<dbReference type="PANTHER" id="PTHR24413">
    <property type="entry name" value="SPECKLE-TYPE POZ PROTEIN"/>
    <property type="match status" value="1"/>
</dbReference>
<accession>A0A8J2JRS0</accession>
<evidence type="ECO:0000313" key="3">
    <source>
        <dbReference type="EMBL" id="CAG7723702.1"/>
    </source>
</evidence>
<dbReference type="Pfam" id="PF00651">
    <property type="entry name" value="BTB"/>
    <property type="match status" value="1"/>
</dbReference>
<reference evidence="3" key="1">
    <citation type="submission" date="2021-06" db="EMBL/GenBank/DDBJ databases">
        <authorList>
            <person name="Hodson N. C."/>
            <person name="Mongue J. A."/>
            <person name="Jaron S. K."/>
        </authorList>
    </citation>
    <scope>NUCLEOTIDE SEQUENCE</scope>
</reference>
<feature type="compositionally biased region" description="Low complexity" evidence="1">
    <location>
        <begin position="75"/>
        <end position="87"/>
    </location>
</feature>
<protein>
    <recommendedName>
        <fullName evidence="2">BTB domain-containing protein</fullName>
    </recommendedName>
</protein>
<dbReference type="OrthoDB" id="6359943at2759"/>
<proteinExistence type="predicted"/>
<feature type="non-terminal residue" evidence="3">
    <location>
        <position position="1"/>
    </location>
</feature>
<name>A0A8J2JRS0_9HEXA</name>
<feature type="domain" description="BTB" evidence="2">
    <location>
        <begin position="325"/>
        <end position="390"/>
    </location>
</feature>
<dbReference type="EMBL" id="CAJVCH010101741">
    <property type="protein sequence ID" value="CAG7723702.1"/>
    <property type="molecule type" value="Genomic_DNA"/>
</dbReference>
<dbReference type="AlphaFoldDB" id="A0A8J2JRS0"/>
<gene>
    <name evidence="3" type="ORF">AFUS01_LOCUS12770</name>
</gene>
<evidence type="ECO:0000313" key="4">
    <source>
        <dbReference type="Proteomes" id="UP000708208"/>
    </source>
</evidence>
<organism evidence="3 4">
    <name type="scientific">Allacma fusca</name>
    <dbReference type="NCBI Taxonomy" id="39272"/>
    <lineage>
        <taxon>Eukaryota</taxon>
        <taxon>Metazoa</taxon>
        <taxon>Ecdysozoa</taxon>
        <taxon>Arthropoda</taxon>
        <taxon>Hexapoda</taxon>
        <taxon>Collembola</taxon>
        <taxon>Symphypleona</taxon>
        <taxon>Sminthuridae</taxon>
        <taxon>Allacma</taxon>
    </lineage>
</organism>